<dbReference type="Proteomes" id="UP000789739">
    <property type="component" value="Unassembled WGS sequence"/>
</dbReference>
<organism evidence="2 3">
    <name type="scientific">Paraglomus brasilianum</name>
    <dbReference type="NCBI Taxonomy" id="144538"/>
    <lineage>
        <taxon>Eukaryota</taxon>
        <taxon>Fungi</taxon>
        <taxon>Fungi incertae sedis</taxon>
        <taxon>Mucoromycota</taxon>
        <taxon>Glomeromycotina</taxon>
        <taxon>Glomeromycetes</taxon>
        <taxon>Paraglomerales</taxon>
        <taxon>Paraglomeraceae</taxon>
        <taxon>Paraglomus</taxon>
    </lineage>
</organism>
<feature type="region of interest" description="Disordered" evidence="1">
    <location>
        <begin position="1"/>
        <end position="49"/>
    </location>
</feature>
<keyword evidence="3" id="KW-1185">Reference proteome</keyword>
<dbReference type="EMBL" id="CAJVPI010002715">
    <property type="protein sequence ID" value="CAG8648292.1"/>
    <property type="molecule type" value="Genomic_DNA"/>
</dbReference>
<name>A0A9N9H2I3_9GLOM</name>
<proteinExistence type="predicted"/>
<comment type="caution">
    <text evidence="2">The sequence shown here is derived from an EMBL/GenBank/DDBJ whole genome shotgun (WGS) entry which is preliminary data.</text>
</comment>
<feature type="non-terminal residue" evidence="2">
    <location>
        <position position="1"/>
    </location>
</feature>
<feature type="compositionally biased region" description="Basic and acidic residues" evidence="1">
    <location>
        <begin position="14"/>
        <end position="27"/>
    </location>
</feature>
<evidence type="ECO:0000313" key="2">
    <source>
        <dbReference type="EMBL" id="CAG8648292.1"/>
    </source>
</evidence>
<dbReference type="AlphaFoldDB" id="A0A9N9H2I3"/>
<sequence>AKKRQQLAEQNTALKEENAALSDRHAVEPTAQRRKRAPGADINNNNFYV</sequence>
<gene>
    <name evidence="2" type="ORF">PBRASI_LOCUS10141</name>
</gene>
<reference evidence="2" key="1">
    <citation type="submission" date="2021-06" db="EMBL/GenBank/DDBJ databases">
        <authorList>
            <person name="Kallberg Y."/>
            <person name="Tangrot J."/>
            <person name="Rosling A."/>
        </authorList>
    </citation>
    <scope>NUCLEOTIDE SEQUENCE</scope>
    <source>
        <strain evidence="2">BR232B</strain>
    </source>
</reference>
<protein>
    <submittedName>
        <fullName evidence="2">8819_t:CDS:1</fullName>
    </submittedName>
</protein>
<accession>A0A9N9H2I3</accession>
<evidence type="ECO:0000313" key="3">
    <source>
        <dbReference type="Proteomes" id="UP000789739"/>
    </source>
</evidence>
<evidence type="ECO:0000256" key="1">
    <source>
        <dbReference type="SAM" id="MobiDB-lite"/>
    </source>
</evidence>